<keyword evidence="7" id="KW-1185">Reference proteome</keyword>
<organism evidence="6 7">
    <name type="scientific">Scheffersomyces stipitis (strain ATCC 58785 / CBS 6054 / NBRC 10063 / NRRL Y-11545)</name>
    <name type="common">Yeast</name>
    <name type="synonym">Pichia stipitis</name>
    <dbReference type="NCBI Taxonomy" id="322104"/>
    <lineage>
        <taxon>Eukaryota</taxon>
        <taxon>Fungi</taxon>
        <taxon>Dikarya</taxon>
        <taxon>Ascomycota</taxon>
        <taxon>Saccharomycotina</taxon>
        <taxon>Pichiomycetes</taxon>
        <taxon>Debaryomycetaceae</taxon>
        <taxon>Scheffersomyces</taxon>
    </lineage>
</organism>
<keyword evidence="4" id="KW-0539">Nucleus</keyword>
<comment type="similarity">
    <text evidence="2">Belongs to the RRP17 family.</text>
</comment>
<evidence type="ECO:0008006" key="8">
    <source>
        <dbReference type="Google" id="ProtNLM"/>
    </source>
</evidence>
<feature type="region of interest" description="Disordered" evidence="5">
    <location>
        <begin position="244"/>
        <end position="279"/>
    </location>
</feature>
<feature type="compositionally biased region" description="Basic and acidic residues" evidence="5">
    <location>
        <begin position="112"/>
        <end position="121"/>
    </location>
</feature>
<dbReference type="KEGG" id="pic:PICST_47649"/>
<evidence type="ECO:0000256" key="5">
    <source>
        <dbReference type="SAM" id="MobiDB-lite"/>
    </source>
</evidence>
<proteinExistence type="inferred from homology"/>
<dbReference type="Pfam" id="PF09805">
    <property type="entry name" value="Nop25"/>
    <property type="match status" value="1"/>
</dbReference>
<name>A3LWV3_PICST</name>
<dbReference type="eggNOG" id="KOG4709">
    <property type="taxonomic scope" value="Eukaryota"/>
</dbReference>
<accession>A3LWV3</accession>
<dbReference type="GO" id="GO:0034399">
    <property type="term" value="C:nuclear periphery"/>
    <property type="evidence" value="ECO:0007669"/>
    <property type="project" value="EnsemblFungi"/>
</dbReference>
<dbReference type="GO" id="GO:0004534">
    <property type="term" value="F:5'-3' RNA exonuclease activity"/>
    <property type="evidence" value="ECO:0007669"/>
    <property type="project" value="EnsemblFungi"/>
</dbReference>
<evidence type="ECO:0000256" key="2">
    <source>
        <dbReference type="ARBA" id="ARBA00007175"/>
    </source>
</evidence>
<evidence type="ECO:0000313" key="6">
    <source>
        <dbReference type="EMBL" id="ABN67344.1"/>
    </source>
</evidence>
<feature type="compositionally biased region" description="Acidic residues" evidence="5">
    <location>
        <begin position="122"/>
        <end position="141"/>
    </location>
</feature>
<evidence type="ECO:0000256" key="1">
    <source>
        <dbReference type="ARBA" id="ARBA00004604"/>
    </source>
</evidence>
<dbReference type="GO" id="GO:0019843">
    <property type="term" value="F:rRNA binding"/>
    <property type="evidence" value="ECO:0007669"/>
    <property type="project" value="TreeGrafter"/>
</dbReference>
<dbReference type="InParanoid" id="A3LWV3"/>
<dbReference type="GeneID" id="4839996"/>
<dbReference type="RefSeq" id="XP_001385373.1">
    <property type="nucleotide sequence ID" value="XM_001385336.1"/>
</dbReference>
<dbReference type="GO" id="GO:0000477">
    <property type="term" value="P:generation of mature 5'-end of LSU-rRNA from tricistronic rRNA transcript (SSU-rRNA, 5.8S rRNA, LSU-rRNA)"/>
    <property type="evidence" value="ECO:0007669"/>
    <property type="project" value="EnsemblFungi"/>
</dbReference>
<dbReference type="AlphaFoldDB" id="A3LWV3"/>
<protein>
    <recommendedName>
        <fullName evidence="8">Ribosomal RNA-processing protein 17</fullName>
    </recommendedName>
</protein>
<feature type="compositionally biased region" description="Basic and acidic residues" evidence="5">
    <location>
        <begin position="64"/>
        <end position="86"/>
    </location>
</feature>
<dbReference type="PANTHER" id="PTHR14577:SF0">
    <property type="entry name" value="NUCLEOLAR PROTEIN 12"/>
    <property type="match status" value="1"/>
</dbReference>
<evidence type="ECO:0000313" key="7">
    <source>
        <dbReference type="Proteomes" id="UP000002258"/>
    </source>
</evidence>
<keyword evidence="3" id="KW-0175">Coiled coil</keyword>
<dbReference type="FunCoup" id="A3LWV3">
    <property type="interactions" value="253"/>
</dbReference>
<dbReference type="PANTHER" id="PTHR14577">
    <property type="entry name" value="NUCLEOLAR PROTEIN 12"/>
    <property type="match status" value="1"/>
</dbReference>
<feature type="region of interest" description="Disordered" evidence="5">
    <location>
        <begin position="64"/>
        <end position="158"/>
    </location>
</feature>
<gene>
    <name evidence="6" type="ORF">PICST_47649</name>
</gene>
<dbReference type="HOGENOM" id="CLU_067149_0_0_1"/>
<dbReference type="EMBL" id="CP000500">
    <property type="protein sequence ID" value="ABN67344.1"/>
    <property type="molecule type" value="Genomic_DNA"/>
</dbReference>
<dbReference type="STRING" id="322104.A3LWV3"/>
<sequence>MVVRKNREILTGGKKYAQKAAKKHRVEEVVFDKDSRVEYLTGFHKRKVQRQKKAQEYIKEQERLSRIEERKQIRAERKKDMEKQLEDFNSTVKKITSYVESDDDDWSGFNDKTADNDKNDDGINEEEDDDVDDDGEEDNDGEERSKPPAPKPKGILHHTEVYKLDETTELLPESSAIIDDETTVTVDSLDNPAIVSAQQASVEALARMHNVDLGKSEKVLENSIKKAKTHAIMVGVAKPSVGDRIKQKKKKFRYLSKAERRENTRKERSKGYSRGKAKK</sequence>
<dbReference type="GO" id="GO:0005737">
    <property type="term" value="C:cytoplasm"/>
    <property type="evidence" value="ECO:0007669"/>
    <property type="project" value="EnsemblFungi"/>
</dbReference>
<reference evidence="6 7" key="1">
    <citation type="journal article" date="2007" name="Nat. Biotechnol.">
        <title>Genome sequence of the lignocellulose-bioconverting and xylose-fermenting yeast Pichia stipitis.</title>
        <authorList>
            <person name="Jeffries T.W."/>
            <person name="Grigoriev I.V."/>
            <person name="Grimwood J."/>
            <person name="Laplaza J.M."/>
            <person name="Aerts A."/>
            <person name="Salamov A."/>
            <person name="Schmutz J."/>
            <person name="Lindquist E."/>
            <person name="Dehal P."/>
            <person name="Shapiro H."/>
            <person name="Jin Y.S."/>
            <person name="Passoth V."/>
            <person name="Richardson P.M."/>
        </authorList>
    </citation>
    <scope>NUCLEOTIDE SEQUENCE [LARGE SCALE GENOMIC DNA]</scope>
    <source>
        <strain evidence="7">ATCC 58785 / CBS 6054 / NBRC 10063 / NRRL Y-11545</strain>
    </source>
</reference>
<dbReference type="InterPro" id="IPR019186">
    <property type="entry name" value="Nucleolar_protein_12"/>
</dbReference>
<dbReference type="OrthoDB" id="551633at2759"/>
<feature type="compositionally biased region" description="Basic and acidic residues" evidence="5">
    <location>
        <begin position="256"/>
        <end position="270"/>
    </location>
</feature>
<dbReference type="GO" id="GO:0005730">
    <property type="term" value="C:nucleolus"/>
    <property type="evidence" value="ECO:0007669"/>
    <property type="project" value="UniProtKB-SubCell"/>
</dbReference>
<dbReference type="OMA" id="EWDGFPD"/>
<dbReference type="GO" id="GO:1990275">
    <property type="term" value="F:preribosome binding"/>
    <property type="evidence" value="ECO:0007669"/>
    <property type="project" value="EnsemblFungi"/>
</dbReference>
<comment type="subcellular location">
    <subcellularLocation>
        <location evidence="1">Nucleus</location>
        <location evidence="1">Nucleolus</location>
    </subcellularLocation>
</comment>
<dbReference type="Proteomes" id="UP000002258">
    <property type="component" value="Chromosome 6"/>
</dbReference>
<evidence type="ECO:0000256" key="4">
    <source>
        <dbReference type="ARBA" id="ARBA00023242"/>
    </source>
</evidence>
<evidence type="ECO:0000256" key="3">
    <source>
        <dbReference type="ARBA" id="ARBA00023054"/>
    </source>
</evidence>